<dbReference type="Pfam" id="PF00361">
    <property type="entry name" value="Proton_antipo_M"/>
    <property type="match status" value="1"/>
</dbReference>
<evidence type="ECO:0000256" key="7">
    <source>
        <dbReference type="ARBA" id="ARBA00023065"/>
    </source>
</evidence>
<evidence type="ECO:0000256" key="2">
    <source>
        <dbReference type="ARBA" id="ARBA00022448"/>
    </source>
</evidence>
<keyword evidence="3" id="KW-0050">Antiport</keyword>
<evidence type="ECO:0000313" key="18">
    <source>
        <dbReference type="Proteomes" id="UP000306544"/>
    </source>
</evidence>
<comment type="subcellular location">
    <subcellularLocation>
        <location evidence="1">Cell membrane</location>
        <topology evidence="1">Multi-pass membrane protein</topology>
    </subcellularLocation>
    <subcellularLocation>
        <location evidence="9">Membrane</location>
        <topology evidence="9">Multi-pass membrane protein</topology>
    </subcellularLocation>
</comment>
<organism evidence="17 18">
    <name type="scientific">Nesterenkonia sphaerica</name>
    <dbReference type="NCBI Taxonomy" id="1804988"/>
    <lineage>
        <taxon>Bacteria</taxon>
        <taxon>Bacillati</taxon>
        <taxon>Actinomycetota</taxon>
        <taxon>Actinomycetes</taxon>
        <taxon>Micrococcales</taxon>
        <taxon>Micrococcaceae</taxon>
        <taxon>Nesterenkonia</taxon>
    </lineage>
</organism>
<feature type="domain" description="MrpA C-terminal/MbhD" evidence="15">
    <location>
        <begin position="602"/>
        <end position="666"/>
    </location>
</feature>
<feature type="transmembrane region" description="Helical" evidence="11">
    <location>
        <begin position="362"/>
        <end position="383"/>
    </location>
</feature>
<feature type="transmembrane region" description="Helical" evidence="11">
    <location>
        <begin position="109"/>
        <end position="126"/>
    </location>
</feature>
<keyword evidence="5 9" id="KW-0812">Transmembrane</keyword>
<keyword evidence="7" id="KW-0406">Ion transport</keyword>
<feature type="transmembrane region" description="Helical" evidence="11">
    <location>
        <begin position="775"/>
        <end position="796"/>
    </location>
</feature>
<dbReference type="EMBL" id="VAWA01000030">
    <property type="protein sequence ID" value="TLP71237.1"/>
    <property type="molecule type" value="Genomic_DNA"/>
</dbReference>
<gene>
    <name evidence="17" type="ORF">FEF27_12575</name>
</gene>
<dbReference type="Proteomes" id="UP000306544">
    <property type="component" value="Unassembled WGS sequence"/>
</dbReference>
<proteinExistence type="predicted"/>
<dbReference type="Pfam" id="PF20501">
    <property type="entry name" value="MbhE"/>
    <property type="match status" value="1"/>
</dbReference>
<feature type="transmembrane region" description="Helical" evidence="11">
    <location>
        <begin position="27"/>
        <end position="44"/>
    </location>
</feature>
<keyword evidence="6 11" id="KW-1133">Transmembrane helix</keyword>
<dbReference type="AlphaFoldDB" id="A0A5R9A030"/>
<keyword evidence="18" id="KW-1185">Reference proteome</keyword>
<dbReference type="OrthoDB" id="9811798at2"/>
<keyword evidence="4" id="KW-1003">Cell membrane</keyword>
<dbReference type="InterPro" id="IPR050616">
    <property type="entry name" value="CPA3_Na-H_Antiporter_A"/>
</dbReference>
<feature type="transmembrane region" description="Helical" evidence="11">
    <location>
        <begin position="295"/>
        <end position="314"/>
    </location>
</feature>
<dbReference type="GO" id="GO:0015297">
    <property type="term" value="F:antiporter activity"/>
    <property type="evidence" value="ECO:0007669"/>
    <property type="project" value="UniProtKB-KW"/>
</dbReference>
<feature type="transmembrane region" description="Helical" evidence="11">
    <location>
        <begin position="203"/>
        <end position="228"/>
    </location>
</feature>
<accession>A0A5R9A030</accession>
<feature type="domain" description="NADH:quinone oxidoreductase/Mrp antiporter transmembrane" evidence="12">
    <location>
        <begin position="126"/>
        <end position="408"/>
    </location>
</feature>
<evidence type="ECO:0000256" key="4">
    <source>
        <dbReference type="ARBA" id="ARBA00022475"/>
    </source>
</evidence>
<evidence type="ECO:0000256" key="8">
    <source>
        <dbReference type="ARBA" id="ARBA00023136"/>
    </source>
</evidence>
<feature type="transmembrane region" description="Helical" evidence="11">
    <location>
        <begin position="564"/>
        <end position="584"/>
    </location>
</feature>
<feature type="transmembrane region" description="Helical" evidence="11">
    <location>
        <begin position="403"/>
        <end position="426"/>
    </location>
</feature>
<evidence type="ECO:0000313" key="17">
    <source>
        <dbReference type="EMBL" id="TLP71237.1"/>
    </source>
</evidence>
<feature type="transmembrane region" description="Helical" evidence="11">
    <location>
        <begin position="673"/>
        <end position="697"/>
    </location>
</feature>
<evidence type="ECO:0000256" key="1">
    <source>
        <dbReference type="ARBA" id="ARBA00004651"/>
    </source>
</evidence>
<feature type="transmembrane region" description="Helical" evidence="11">
    <location>
        <begin position="619"/>
        <end position="636"/>
    </location>
</feature>
<dbReference type="InterPro" id="IPR001750">
    <property type="entry name" value="ND/Mrp_TM"/>
</dbReference>
<dbReference type="PANTHER" id="PTHR43373">
    <property type="entry name" value="NA(+)/H(+) ANTIPORTER SUBUNIT"/>
    <property type="match status" value="1"/>
</dbReference>
<feature type="transmembrane region" description="Helical" evidence="11">
    <location>
        <begin position="736"/>
        <end position="754"/>
    </location>
</feature>
<evidence type="ECO:0000256" key="5">
    <source>
        <dbReference type="ARBA" id="ARBA00022692"/>
    </source>
</evidence>
<feature type="transmembrane region" description="Helical" evidence="11">
    <location>
        <begin position="869"/>
        <end position="896"/>
    </location>
</feature>
<evidence type="ECO:0000256" key="9">
    <source>
        <dbReference type="RuleBase" id="RU000320"/>
    </source>
</evidence>
<feature type="transmembrane region" description="Helical" evidence="11">
    <location>
        <begin position="132"/>
        <end position="149"/>
    </location>
</feature>
<feature type="transmembrane region" description="Helical" evidence="11">
    <location>
        <begin position="642"/>
        <end position="661"/>
    </location>
</feature>
<feature type="transmembrane region" description="Helical" evidence="11">
    <location>
        <begin position="265"/>
        <end position="288"/>
    </location>
</feature>
<evidence type="ECO:0000259" key="15">
    <source>
        <dbReference type="Pfam" id="PF13244"/>
    </source>
</evidence>
<feature type="transmembrane region" description="Helical" evidence="11">
    <location>
        <begin position="320"/>
        <end position="341"/>
    </location>
</feature>
<reference evidence="17 18" key="1">
    <citation type="submission" date="2019-05" db="EMBL/GenBank/DDBJ databases">
        <title>Nesterenkonia sp. GY239, isolated from the Southern Atlantic Ocean.</title>
        <authorList>
            <person name="Zhang G."/>
        </authorList>
    </citation>
    <scope>NUCLEOTIDE SEQUENCE [LARGE SCALE GENOMIC DNA]</scope>
    <source>
        <strain evidence="17 18">GY239</strain>
    </source>
</reference>
<feature type="domain" description="NADH-Ubiquinone oxidoreductase (complex I) chain 5 N-terminal" evidence="13">
    <location>
        <begin position="60"/>
        <end position="106"/>
    </location>
</feature>
<dbReference type="RefSeq" id="WP_138171228.1">
    <property type="nucleotide sequence ID" value="NZ_VAWA01000030.1"/>
</dbReference>
<keyword evidence="2" id="KW-0813">Transport</keyword>
<feature type="domain" description="Na+/H+ antiporter MnhB subunit-related protein" evidence="14">
    <location>
        <begin position="775"/>
        <end position="893"/>
    </location>
</feature>
<dbReference type="PANTHER" id="PTHR43373:SF1">
    <property type="entry name" value="NA(+)_H(+) ANTIPORTER SUBUNIT A"/>
    <property type="match status" value="1"/>
</dbReference>
<dbReference type="GO" id="GO:0006811">
    <property type="term" value="P:monoatomic ion transport"/>
    <property type="evidence" value="ECO:0007669"/>
    <property type="project" value="UniProtKB-KW"/>
</dbReference>
<feature type="region of interest" description="Disordered" evidence="10">
    <location>
        <begin position="906"/>
        <end position="943"/>
    </location>
</feature>
<feature type="transmembrane region" description="Helical" evidence="11">
    <location>
        <begin position="495"/>
        <end position="516"/>
    </location>
</feature>
<feature type="transmembrane region" description="Helical" evidence="11">
    <location>
        <begin position="596"/>
        <end position="612"/>
    </location>
</feature>
<evidence type="ECO:0000256" key="3">
    <source>
        <dbReference type="ARBA" id="ARBA00022449"/>
    </source>
</evidence>
<evidence type="ECO:0000256" key="10">
    <source>
        <dbReference type="SAM" id="MobiDB-lite"/>
    </source>
</evidence>
<feature type="transmembrane region" description="Helical" evidence="11">
    <location>
        <begin position="161"/>
        <end position="183"/>
    </location>
</feature>
<dbReference type="PRINTS" id="PR01434">
    <property type="entry name" value="NADHDHGNASE5"/>
</dbReference>
<comment type="caution">
    <text evidence="17">The sequence shown here is derived from an EMBL/GenBank/DDBJ whole genome shotgun (WGS) entry which is preliminary data.</text>
</comment>
<protein>
    <submittedName>
        <fullName evidence="17">DUF4040 domain-containing protein</fullName>
    </submittedName>
</protein>
<feature type="domain" description="MrpA C-terminal/MbhE" evidence="16">
    <location>
        <begin position="675"/>
        <end position="764"/>
    </location>
</feature>
<feature type="transmembrane region" description="Helical" evidence="11">
    <location>
        <begin position="802"/>
        <end position="822"/>
    </location>
</feature>
<dbReference type="InterPro" id="IPR046806">
    <property type="entry name" value="MrpA_C/MbhE"/>
</dbReference>
<sequence>MTLLFALITMIAAVLLARPLSYRWGRNAGYPIAGLFLVSLALVLSDAPKVLAGGTATGEWMWIESFDIALRLHLDGLSLVFTVLALGVGALIMSYCARYLSEEYDHGRLYMLLSLFATAMLGMVLSADIITLFVFFEITTLCSFFLIGAQGLHQARPATRAFVITASGGLALLTAVLLLWHVTGTTNLTEILDDAGTVTSSPYAPWIGGLIIYAAMTKSAQFPFHFWLPDAMVALTPVSAYLHAATLVKAGIYVLMRFSEPFTDFWWWTTVLVLVGLITTVIGAVFALQQHDLKALLAYSTVSQLGWIVALIGVGTHQALGVAGLHAFSHALFKATLFMLVGVIDKEAGSRDIRELSGLYRVMPFTAVLTALAAMSMAGLPPFLGFVSKEEGYYAFLELPGHWGWIVGAIAVASAAVTFAYSFRLLWGAFAGPTQQRGLYDAAPSFLAPAAVPAVAGLLLGLFVAYLNPLFDRSVQATVLSEDAYVGLSLLPESIASPALWMSVTTVVLGLGLFAAREPVDRGLQRLVLPVSGVKVYDAAYAAVLRFCNWIARPARSGALAAHLLWPLGTVAALALAIPLTGGIEVTDPPASRPEDWFVVGLTVLAVVGLCVTRSRIGAVAMMGVIGFLVAGWFILLGGIDLALTQMTVEILTVAVAVLILRRLPETFSPVSMLRRSGALAVAVVLGLIAGAATWVLTGQRQATEAAQWYIDETERAAGGTNLVNSILVDFRGLDTFGEMTVLAVAAIGLLALLRGEAPADEKARTMDLPGDKTVLNTARKILVPLIAAVALWLLWRGHYEPGGGFVSALVAALAVVIARLPRSAEHPSRLRPTALLAAGLIVAIAAGTLGLLQGSFLSPITGSLEIGAFYQGLTTSLIFDLGVFFTVLGLVVAALDRFTRGAVPHSDRLDPAATPPPDAAEPRTDQAHPADNQPTVVEGEPR</sequence>
<dbReference type="GO" id="GO:0005886">
    <property type="term" value="C:plasma membrane"/>
    <property type="evidence" value="ECO:0007669"/>
    <property type="project" value="UniProtKB-SubCell"/>
</dbReference>
<feature type="transmembrane region" description="Helical" evidence="11">
    <location>
        <begin position="76"/>
        <end position="97"/>
    </location>
</feature>
<evidence type="ECO:0000259" key="14">
    <source>
        <dbReference type="Pfam" id="PF04039"/>
    </source>
</evidence>
<dbReference type="InterPro" id="IPR007182">
    <property type="entry name" value="MnhB"/>
</dbReference>
<dbReference type="Pfam" id="PF00662">
    <property type="entry name" value="Proton_antipo_N"/>
    <property type="match status" value="1"/>
</dbReference>
<dbReference type="Pfam" id="PF13244">
    <property type="entry name" value="MbhD"/>
    <property type="match status" value="1"/>
</dbReference>
<dbReference type="Pfam" id="PF04039">
    <property type="entry name" value="MnhB"/>
    <property type="match status" value="1"/>
</dbReference>
<feature type="transmembrane region" description="Helical" evidence="11">
    <location>
        <begin position="834"/>
        <end position="857"/>
    </location>
</feature>
<evidence type="ECO:0000256" key="6">
    <source>
        <dbReference type="ARBA" id="ARBA00022989"/>
    </source>
</evidence>
<evidence type="ECO:0000259" key="12">
    <source>
        <dbReference type="Pfam" id="PF00361"/>
    </source>
</evidence>
<feature type="transmembrane region" description="Helical" evidence="11">
    <location>
        <begin position="446"/>
        <end position="467"/>
    </location>
</feature>
<evidence type="ECO:0000259" key="16">
    <source>
        <dbReference type="Pfam" id="PF20501"/>
    </source>
</evidence>
<name>A0A5R9A030_9MICC</name>
<keyword evidence="8 11" id="KW-0472">Membrane</keyword>
<dbReference type="InterPro" id="IPR001516">
    <property type="entry name" value="Proton_antipo_N"/>
</dbReference>
<evidence type="ECO:0000259" key="13">
    <source>
        <dbReference type="Pfam" id="PF00662"/>
    </source>
</evidence>
<evidence type="ECO:0000256" key="11">
    <source>
        <dbReference type="SAM" id="Phobius"/>
    </source>
</evidence>
<dbReference type="InterPro" id="IPR025383">
    <property type="entry name" value="MrpA_C/MbhD"/>
</dbReference>